<evidence type="ECO:0000256" key="1">
    <source>
        <dbReference type="SAM" id="MobiDB-lite"/>
    </source>
</evidence>
<reference evidence="2 3" key="1">
    <citation type="submission" date="2019-05" db="EMBL/GenBank/DDBJ databases">
        <title>Streptomyces sp. NEAU-C151, a novel actinomycete isolated from soil.</title>
        <authorList>
            <person name="Han L."/>
            <person name="Jiang H."/>
        </authorList>
    </citation>
    <scope>NUCLEOTIDE SEQUENCE [LARGE SCALE GENOMIC DNA]</scope>
    <source>
        <strain evidence="2 3">NEAU-C151</strain>
    </source>
</reference>
<feature type="region of interest" description="Disordered" evidence="1">
    <location>
        <begin position="31"/>
        <end position="58"/>
    </location>
</feature>
<proteinExistence type="predicted"/>
<accession>A0A5R9G001</accession>
<gene>
    <name evidence="2" type="ORF">FE633_17645</name>
</gene>
<organism evidence="2 3">
    <name type="scientific">Streptomyces montanus</name>
    <dbReference type="NCBI Taxonomy" id="2580423"/>
    <lineage>
        <taxon>Bacteria</taxon>
        <taxon>Bacillati</taxon>
        <taxon>Actinomycetota</taxon>
        <taxon>Actinomycetes</taxon>
        <taxon>Kitasatosporales</taxon>
        <taxon>Streptomycetaceae</taxon>
        <taxon>Streptomyces</taxon>
    </lineage>
</organism>
<dbReference type="Proteomes" id="UP000305906">
    <property type="component" value="Unassembled WGS sequence"/>
</dbReference>
<evidence type="ECO:0000313" key="2">
    <source>
        <dbReference type="EMBL" id="TLS44965.1"/>
    </source>
</evidence>
<evidence type="ECO:0000313" key="3">
    <source>
        <dbReference type="Proteomes" id="UP000305906"/>
    </source>
</evidence>
<protein>
    <submittedName>
        <fullName evidence="2">Uncharacterized protein</fullName>
    </submittedName>
</protein>
<sequence>MALMTKVRAQLGIPGKKPDETNETAELVVDDPRADGAAQAEGVQDAAPVDGAADEAAEPKKNWWQRRREVKHLQGTFDAYPHLLALKPKEKYLFRSDYFEVDGSVACILAYFHDDAAHDNFAAFWGIDRIPDGLDERVTAVVLEQVKRMDEKWIDSYTKQSEKLDRLDANEQEETGTTSSKRKAAKISGDLGITIGEIQDGASYLSVHNRLFLKAPDLATLDDTIDRVMRLYIDRFGTLKAAPYAGEQRQELSGLWKNNEKKKGKGFHFTSTELAGSYSLVTNGLNDRGGEYVGYMVGDVNNSAVLMDVNAYDHHAIVADATLSECLDRQRVANMWCSKISQAALLNNGQVVHLILDGANLDKLGPKFERLTSRVDLNQGDVNMFEMFGEEEDELTVFSAQMEKLKLMFEQLYETSDGAIGSIIRSALEDTATDFYIEQGMWRHNAKEQRHRLRVVNIPHTQVPRLQMFVSYLATAHKALLNSSKTDPDQLRAYNVLRGIANAMLSTNGDLFNNHTASAVDGVRDSRRVVYDFSRLMRRGKGVAMAQLVNIVGFAVGKLGLGDTVIIHGTEHIDDRVKKYIKDQFDHMHERGGRVVYSYNDVDTVLADSDFNKFDAADYTLFGPMRDGTVAEYQKQLHQRIPPDLAQLITTKGENLTYLRRGVSNVVFHLDLALGINPYREAQRRQVRLEAARAEEAARMDAIMHDKPAPGANLTSIRKHSEGGDGEADAGQSDGGKRRDGKKSLQQPEDGARRPARKPKPKKLVKA</sequence>
<feature type="compositionally biased region" description="Basic residues" evidence="1">
    <location>
        <begin position="754"/>
        <end position="767"/>
    </location>
</feature>
<name>A0A5R9G001_9ACTN</name>
<keyword evidence="3" id="KW-1185">Reference proteome</keyword>
<dbReference type="EMBL" id="VBZC01000017">
    <property type="protein sequence ID" value="TLS44965.1"/>
    <property type="molecule type" value="Genomic_DNA"/>
</dbReference>
<dbReference type="AlphaFoldDB" id="A0A5R9G001"/>
<feature type="region of interest" description="Disordered" evidence="1">
    <location>
        <begin position="702"/>
        <end position="767"/>
    </location>
</feature>
<comment type="caution">
    <text evidence="2">The sequence shown here is derived from an EMBL/GenBank/DDBJ whole genome shotgun (WGS) entry which is preliminary data.</text>
</comment>